<sequence length="570" mass="67294">MNLSSERSYNNKNGQQQYFLSVQASKNNQEISSINNNNSKQQDYSQLTQQNQQQPQQYQQFGNILNSYSNTDTRVKQYNNQINNIQEKNQKSYNSNRQELSQSKEYINKELNKNQQYDKNYNNRNQNDNVKYQQQRHTDYIKPSISSAIKNVNLNLTVKTNNKYNYQQQQQQKISNMEPQYRLSERALKTEGDDIDVNYIPGSQKSSHQKTTSLANNLPEESQYSQANQQQNRVFSQFKNITKSLSDKQEGLGSYSALQNQVESQQSIKEIQSLNSLSDSANITNNQQQNQKKFLNVVNIEEKQEEYEENQETQRNQNNTDINHLNNKDSNNKYLNGTQKVYLNQNYTQQKKHNGVNETQVQNFGSFSEKIQNYHSINNVPQNSNQLQLNNQQKYQKINNIDKEQNYNKGEKNLFLQLSKEDQERIYDNLKINCKICSSEMINCNERSPWTCYICNEQNQGIRCSNRIICKNHKDISICSCCQQKLNQNQLVVESMIKQIQKMDQNKQKRLKCQHCQKYLQNFTVQGWNQKWQCSRCHLNKNDLQQIFRMKCENHEFNMCAVCIIQPFIN</sequence>
<evidence type="ECO:0000256" key="2">
    <source>
        <dbReference type="SAM" id="MobiDB-lite"/>
    </source>
</evidence>
<proteinExistence type="predicted"/>
<comment type="caution">
    <text evidence="3">The sequence shown here is derived from an EMBL/GenBank/DDBJ whole genome shotgun (WGS) entry which is preliminary data.</text>
</comment>
<feature type="region of interest" description="Disordered" evidence="2">
    <location>
        <begin position="32"/>
        <end position="57"/>
    </location>
</feature>
<organism evidence="3 4">
    <name type="scientific">Pseudocohnilembus persalinus</name>
    <name type="common">Ciliate</name>
    <dbReference type="NCBI Taxonomy" id="266149"/>
    <lineage>
        <taxon>Eukaryota</taxon>
        <taxon>Sar</taxon>
        <taxon>Alveolata</taxon>
        <taxon>Ciliophora</taxon>
        <taxon>Intramacronucleata</taxon>
        <taxon>Oligohymenophorea</taxon>
        <taxon>Scuticociliatia</taxon>
        <taxon>Philasterida</taxon>
        <taxon>Pseudocohnilembidae</taxon>
        <taxon>Pseudocohnilembus</taxon>
    </lineage>
</organism>
<evidence type="ECO:0000313" key="4">
    <source>
        <dbReference type="Proteomes" id="UP000054937"/>
    </source>
</evidence>
<name>A0A0V0QDT3_PSEPJ</name>
<dbReference type="EMBL" id="LDAU01000194">
    <property type="protein sequence ID" value="KRX00365.1"/>
    <property type="molecule type" value="Genomic_DNA"/>
</dbReference>
<feature type="region of interest" description="Disordered" evidence="2">
    <location>
        <begin position="305"/>
        <end position="329"/>
    </location>
</feature>
<dbReference type="InParanoid" id="A0A0V0QDT3"/>
<dbReference type="Proteomes" id="UP000054937">
    <property type="component" value="Unassembled WGS sequence"/>
</dbReference>
<reference evidence="3 4" key="1">
    <citation type="journal article" date="2015" name="Sci. Rep.">
        <title>Genome of the facultative scuticociliatosis pathogen Pseudocohnilembus persalinus provides insight into its virulence through horizontal gene transfer.</title>
        <authorList>
            <person name="Xiong J."/>
            <person name="Wang G."/>
            <person name="Cheng J."/>
            <person name="Tian M."/>
            <person name="Pan X."/>
            <person name="Warren A."/>
            <person name="Jiang C."/>
            <person name="Yuan D."/>
            <person name="Miao W."/>
        </authorList>
    </citation>
    <scope>NUCLEOTIDE SEQUENCE [LARGE SCALE GENOMIC DNA]</scope>
    <source>
        <strain evidence="3">36N120E</strain>
    </source>
</reference>
<accession>A0A0V0QDT3</accession>
<dbReference type="AlphaFoldDB" id="A0A0V0QDT3"/>
<gene>
    <name evidence="3" type="ORF">PPERSA_10864</name>
</gene>
<keyword evidence="1" id="KW-0175">Coiled coil</keyword>
<evidence type="ECO:0000313" key="3">
    <source>
        <dbReference type="EMBL" id="KRX00365.1"/>
    </source>
</evidence>
<keyword evidence="4" id="KW-1185">Reference proteome</keyword>
<feature type="coiled-coil region" evidence="1">
    <location>
        <begin position="68"/>
        <end position="95"/>
    </location>
</feature>
<evidence type="ECO:0000256" key="1">
    <source>
        <dbReference type="SAM" id="Coils"/>
    </source>
</evidence>
<protein>
    <submittedName>
        <fullName evidence="3">Uncharacterized protein</fullName>
    </submittedName>
</protein>